<proteinExistence type="predicted"/>
<reference evidence="1" key="1">
    <citation type="submission" date="2023-04" db="EMBL/GenBank/DDBJ databases">
        <title>Genome dynamics across the evolutionary transition to endosymbiosis.</title>
        <authorList>
            <person name="Siozios S."/>
            <person name="Nadal-Jimenez P."/>
            <person name="Azagi T."/>
            <person name="Sprong H."/>
            <person name="Frost C.L."/>
            <person name="Parratt S.R."/>
            <person name="Taylor G."/>
            <person name="Brettell L."/>
            <person name="Lew K.C."/>
            <person name="Croft L."/>
            <person name="King K.C."/>
            <person name="Brockhurst M.A."/>
            <person name="Hypsa V."/>
            <person name="Novakova E."/>
            <person name="Darby A.C."/>
            <person name="Hurst G.D.D."/>
        </authorList>
    </citation>
    <scope>NUCLEOTIDE SEQUENCE</scope>
    <source>
        <strain evidence="1">APv</strain>
    </source>
</reference>
<evidence type="ECO:0000313" key="2">
    <source>
        <dbReference type="Proteomes" id="UP001177595"/>
    </source>
</evidence>
<sequence length="176" mass="20314">MILKRNQCLKNPDQNLNQIKRGNTMNRHNIIFDINYSYYLEEMFSTLTGRIHKLISVILFILGGSVFTPFSNLLLFGAFVSCLSAIQYFYEYAKHSCFSNIQAKRYLALIYNESTLSDDELHQKFNELQKSDTQCYGLLANAAYKRTSIKLGLDDHTKLTRLESIFAWFAGDLPKA</sequence>
<accession>A0AA95K6T5</accession>
<evidence type="ECO:0000313" key="1">
    <source>
        <dbReference type="EMBL" id="WGM01777.1"/>
    </source>
</evidence>
<protein>
    <submittedName>
        <fullName evidence="1">Uncharacterized protein</fullName>
    </submittedName>
</protein>
<dbReference type="EMBL" id="CP123504">
    <property type="protein sequence ID" value="WGM01777.1"/>
    <property type="molecule type" value="Genomic_DNA"/>
</dbReference>
<dbReference type="AlphaFoldDB" id="A0AA95K6T5"/>
<name>A0AA95K6T5_9GAMM</name>
<organism evidence="1 2">
    <name type="scientific">Arsenophonus nasoniae</name>
    <name type="common">son-killer infecting Nasonia vitripennis</name>
    <dbReference type="NCBI Taxonomy" id="638"/>
    <lineage>
        <taxon>Bacteria</taxon>
        <taxon>Pseudomonadati</taxon>
        <taxon>Pseudomonadota</taxon>
        <taxon>Gammaproteobacteria</taxon>
        <taxon>Enterobacterales</taxon>
        <taxon>Morganellaceae</taxon>
        <taxon>Arsenophonus</taxon>
    </lineage>
</organism>
<gene>
    <name evidence="1" type="ORF">QE210_01210</name>
</gene>
<dbReference type="Proteomes" id="UP001177595">
    <property type="component" value="Chromosome"/>
</dbReference>